<reference evidence="9" key="1">
    <citation type="submission" date="2017-12" db="EMBL/GenBank/DDBJ databases">
        <title>FDA dAtabase for Regulatory Grade micrObial Sequences (FDA-ARGOS): Supporting development and validation of Infectious Disease Dx tests.</title>
        <authorList>
            <person name="Campos J."/>
            <person name="Goldberg B."/>
            <person name="Tallon L."/>
            <person name="Sadzewicz L."/>
            <person name="Sengamalay N."/>
            <person name="Ott S."/>
            <person name="Godinez A."/>
            <person name="Nagaraj S."/>
            <person name="Vyas G."/>
            <person name="Aluvathingal J."/>
            <person name="Nadendla S."/>
            <person name="Geyer C."/>
            <person name="Nandy P."/>
            <person name="Hobson J."/>
            <person name="Sichtig H."/>
        </authorList>
    </citation>
    <scope>NUCLEOTIDE SEQUENCE</scope>
    <source>
        <strain evidence="9">FDAARGOS_252</strain>
    </source>
</reference>
<dbReference type="Pfam" id="PF13746">
    <property type="entry name" value="Fer4_18"/>
    <property type="match status" value="2"/>
</dbReference>
<dbReference type="InterPro" id="IPR051684">
    <property type="entry name" value="Electron_Trans/Redox"/>
</dbReference>
<evidence type="ECO:0000256" key="7">
    <source>
        <dbReference type="SAM" id="Phobius"/>
    </source>
</evidence>
<feature type="transmembrane region" description="Helical" evidence="7">
    <location>
        <begin position="30"/>
        <end position="48"/>
    </location>
</feature>
<sequence length="522" mass="58254">MSKADIDPPQLYAAREPIFPRRVQGWFRNLKWIIMAVTLGIYYVTPWIRWDRGPNLPDQAVLVDLANRRFFFFWIEIWPHEFYFVAGLLVMAGLGLFLFTSALGRVWCGYTCPQTVWTDLFILTERWVEGDRNARVRLWNAPWDARKLRLRLTKWAIWLVIALMTGGAWVFYFTDAPTLLGNLLTGQAHPVAYITMAILTATTFLFGGFAREQICIYACPWPRIQAAMMDEDTLTVAYREWRGEPRGKSNVKRRSRAEAVSAEATSHAAGPAVGRKYPPTPYPGVPTGVDGPIPSDSPGDCIDCLACVNVCPMGIDIRDGQQMECITCALCIDACDDVMAKIGKPRGLIDYMALSDEAAERAGKPPRPVMRHILRPRTLLYFTLWAGIGIALIAALFLRSPIDLNVTPVRNPLYVTMADGAIRNTYALRLRNKQGEAREFTVQVLDDQGNPPQGVTVTLEGQPQARIPVAPDATQTQRLYLTAAPGTALAEGGQAELTLWVEDLGDGTRAHVDTVFHGRSEK</sequence>
<dbReference type="RefSeq" id="WP_080620754.1">
    <property type="nucleotide sequence ID" value="NZ_CAWMZI010000001.1"/>
</dbReference>
<keyword evidence="2" id="KW-0004">4Fe-4S</keyword>
<keyword evidence="7" id="KW-0812">Transmembrane</keyword>
<dbReference type="InterPro" id="IPR017900">
    <property type="entry name" value="4Fe4S_Fe_S_CS"/>
</dbReference>
<dbReference type="GO" id="GO:0005886">
    <property type="term" value="C:plasma membrane"/>
    <property type="evidence" value="ECO:0007669"/>
    <property type="project" value="TreeGrafter"/>
</dbReference>
<gene>
    <name evidence="9" type="primary">ccoG</name>
    <name evidence="9" type="ORF">A6J80_05320</name>
</gene>
<dbReference type="Pfam" id="PF12801">
    <property type="entry name" value="Fer4_5"/>
    <property type="match status" value="1"/>
</dbReference>
<dbReference type="EMBL" id="CP020442">
    <property type="protein sequence ID" value="ARC35883.1"/>
    <property type="molecule type" value="Genomic_DNA"/>
</dbReference>
<evidence type="ECO:0000256" key="3">
    <source>
        <dbReference type="ARBA" id="ARBA00022723"/>
    </source>
</evidence>
<dbReference type="InterPro" id="IPR014116">
    <property type="entry name" value="Cyt_c_oxidase_cbb3_FixG"/>
</dbReference>
<keyword evidence="7" id="KW-0472">Membrane</keyword>
<dbReference type="KEGG" id="pye:A6J80_05320"/>
<dbReference type="SUPFAM" id="SSF54862">
    <property type="entry name" value="4Fe-4S ferredoxins"/>
    <property type="match status" value="1"/>
</dbReference>
<organism evidence="9 10">
    <name type="scientific">Paracoccus yeei</name>
    <dbReference type="NCBI Taxonomy" id="147645"/>
    <lineage>
        <taxon>Bacteria</taxon>
        <taxon>Pseudomonadati</taxon>
        <taxon>Pseudomonadota</taxon>
        <taxon>Alphaproteobacteria</taxon>
        <taxon>Rhodobacterales</taxon>
        <taxon>Paracoccaceae</taxon>
        <taxon>Paracoccus</taxon>
    </lineage>
</organism>
<evidence type="ECO:0000256" key="4">
    <source>
        <dbReference type="ARBA" id="ARBA00022982"/>
    </source>
</evidence>
<keyword evidence="5" id="KW-0408">Iron</keyword>
<dbReference type="GO" id="GO:0051539">
    <property type="term" value="F:4 iron, 4 sulfur cluster binding"/>
    <property type="evidence" value="ECO:0007669"/>
    <property type="project" value="UniProtKB-KW"/>
</dbReference>
<evidence type="ECO:0000256" key="5">
    <source>
        <dbReference type="ARBA" id="ARBA00023004"/>
    </source>
</evidence>
<evidence type="ECO:0000256" key="2">
    <source>
        <dbReference type="ARBA" id="ARBA00022485"/>
    </source>
</evidence>
<dbReference type="NCBIfam" id="TIGR02745">
    <property type="entry name" value="ccoG_rdxA_fixG"/>
    <property type="match status" value="1"/>
</dbReference>
<evidence type="ECO:0000313" key="10">
    <source>
        <dbReference type="Proteomes" id="UP000191257"/>
    </source>
</evidence>
<dbReference type="STRING" id="147645.A6J80_05320"/>
<evidence type="ECO:0000256" key="6">
    <source>
        <dbReference type="ARBA" id="ARBA00023014"/>
    </source>
</evidence>
<feature type="transmembrane region" description="Helical" evidence="7">
    <location>
        <begin position="82"/>
        <end position="99"/>
    </location>
</feature>
<proteinExistence type="predicted"/>
<keyword evidence="3" id="KW-0479">Metal-binding</keyword>
<evidence type="ECO:0000256" key="1">
    <source>
        <dbReference type="ARBA" id="ARBA00022448"/>
    </source>
</evidence>
<dbReference type="Proteomes" id="UP000191257">
    <property type="component" value="Chromosome"/>
</dbReference>
<name>A0A1V0GPV3_9RHOB</name>
<dbReference type="InterPro" id="IPR013783">
    <property type="entry name" value="Ig-like_fold"/>
</dbReference>
<evidence type="ECO:0000313" key="9">
    <source>
        <dbReference type="EMBL" id="ARC35883.1"/>
    </source>
</evidence>
<feature type="transmembrane region" description="Helical" evidence="7">
    <location>
        <begin position="379"/>
        <end position="398"/>
    </location>
</feature>
<evidence type="ECO:0000259" key="8">
    <source>
        <dbReference type="PROSITE" id="PS51379"/>
    </source>
</evidence>
<dbReference type="eggNOG" id="COG0348">
    <property type="taxonomic scope" value="Bacteria"/>
</dbReference>
<dbReference type="AlphaFoldDB" id="A0A1V0GPV3"/>
<accession>A0A1V0GPV3</accession>
<keyword evidence="7" id="KW-1133">Transmembrane helix</keyword>
<feature type="transmembrane region" description="Helical" evidence="7">
    <location>
        <begin position="192"/>
        <end position="210"/>
    </location>
</feature>
<keyword evidence="4" id="KW-0249">Electron transport</keyword>
<keyword evidence="6" id="KW-0411">Iron-sulfur</keyword>
<dbReference type="PROSITE" id="PS00198">
    <property type="entry name" value="4FE4S_FER_1"/>
    <property type="match status" value="1"/>
</dbReference>
<dbReference type="Gene3D" id="2.60.40.10">
    <property type="entry name" value="Immunoglobulins"/>
    <property type="match status" value="1"/>
</dbReference>
<dbReference type="GO" id="GO:0046872">
    <property type="term" value="F:metal ion binding"/>
    <property type="evidence" value="ECO:0007669"/>
    <property type="project" value="UniProtKB-KW"/>
</dbReference>
<dbReference type="PANTHER" id="PTHR30176">
    <property type="entry name" value="FERREDOXIN-TYPE PROTEIN NAPH"/>
    <property type="match status" value="1"/>
</dbReference>
<dbReference type="PANTHER" id="PTHR30176:SF3">
    <property type="entry name" value="FERREDOXIN-TYPE PROTEIN NAPH"/>
    <property type="match status" value="1"/>
</dbReference>
<feature type="transmembrane region" description="Helical" evidence="7">
    <location>
        <begin position="155"/>
        <end position="172"/>
    </location>
</feature>
<dbReference type="InterPro" id="IPR017896">
    <property type="entry name" value="4Fe4S_Fe-S-bd"/>
</dbReference>
<keyword evidence="10" id="KW-1185">Reference proteome</keyword>
<dbReference type="PROSITE" id="PS51379">
    <property type="entry name" value="4FE4S_FER_2"/>
    <property type="match status" value="1"/>
</dbReference>
<keyword evidence="1" id="KW-0813">Transport</keyword>
<dbReference type="InterPro" id="IPR032879">
    <property type="entry name" value="FixG_C"/>
</dbReference>
<dbReference type="Pfam" id="PF11614">
    <property type="entry name" value="FixG_C"/>
    <property type="match status" value="1"/>
</dbReference>
<feature type="domain" description="4Fe-4S ferredoxin-type" evidence="8">
    <location>
        <begin position="291"/>
        <end position="320"/>
    </location>
</feature>
<protein>
    <submittedName>
        <fullName evidence="9">Cytochrome c oxidase accessory protein CcoG</fullName>
    </submittedName>
</protein>